<evidence type="ECO:0000256" key="1">
    <source>
        <dbReference type="ARBA" id="ARBA00000085"/>
    </source>
</evidence>
<dbReference type="PANTHER" id="PTHR34220:SF9">
    <property type="entry name" value="SIGNAL TRANSDUCTION HISTIDINE KINASE INTERNAL REGION DOMAIN-CONTAINING PROTEIN"/>
    <property type="match status" value="1"/>
</dbReference>
<comment type="catalytic activity">
    <reaction evidence="1">
        <text>ATP + protein L-histidine = ADP + protein N-phospho-L-histidine.</text>
        <dbReference type="EC" id="2.7.13.3"/>
    </reaction>
</comment>
<dbReference type="EC" id="2.7.13.3" evidence="2"/>
<feature type="domain" description="Histidine kinase" evidence="4">
    <location>
        <begin position="259"/>
        <end position="357"/>
    </location>
</feature>
<name>A0AAW8CWF4_9BURK</name>
<evidence type="ECO:0000259" key="4">
    <source>
        <dbReference type="PROSITE" id="PS50109"/>
    </source>
</evidence>
<evidence type="ECO:0000313" key="5">
    <source>
        <dbReference type="EMBL" id="MDP9891956.1"/>
    </source>
</evidence>
<dbReference type="AlphaFoldDB" id="A0AAW8CWF4"/>
<keyword evidence="3" id="KW-0472">Membrane</keyword>
<dbReference type="InterPro" id="IPR010559">
    <property type="entry name" value="Sig_transdc_His_kin_internal"/>
</dbReference>
<dbReference type="Proteomes" id="UP001242045">
    <property type="component" value="Unassembled WGS sequence"/>
</dbReference>
<dbReference type="InterPro" id="IPR004358">
    <property type="entry name" value="Sig_transdc_His_kin-like_C"/>
</dbReference>
<evidence type="ECO:0000313" key="6">
    <source>
        <dbReference type="Proteomes" id="UP001242045"/>
    </source>
</evidence>
<dbReference type="InterPro" id="IPR050640">
    <property type="entry name" value="Bact_2-comp_sensor_kinase"/>
</dbReference>
<proteinExistence type="predicted"/>
<keyword evidence="3" id="KW-0812">Transmembrane</keyword>
<evidence type="ECO:0000256" key="2">
    <source>
        <dbReference type="ARBA" id="ARBA00012438"/>
    </source>
</evidence>
<feature type="transmembrane region" description="Helical" evidence="3">
    <location>
        <begin position="80"/>
        <end position="100"/>
    </location>
</feature>
<dbReference type="PANTHER" id="PTHR34220">
    <property type="entry name" value="SENSOR HISTIDINE KINASE YPDA"/>
    <property type="match status" value="1"/>
</dbReference>
<dbReference type="PROSITE" id="PS50109">
    <property type="entry name" value="HIS_KIN"/>
    <property type="match status" value="1"/>
</dbReference>
<dbReference type="Pfam" id="PF02518">
    <property type="entry name" value="HATPase_c"/>
    <property type="match status" value="1"/>
</dbReference>
<dbReference type="GO" id="GO:0000155">
    <property type="term" value="F:phosphorelay sensor kinase activity"/>
    <property type="evidence" value="ECO:0007669"/>
    <property type="project" value="InterPro"/>
</dbReference>
<protein>
    <recommendedName>
        <fullName evidence="2">histidine kinase</fullName>
        <ecNumber evidence="2">2.7.13.3</ecNumber>
    </recommendedName>
</protein>
<dbReference type="InterPro" id="IPR005467">
    <property type="entry name" value="His_kinase_dom"/>
</dbReference>
<dbReference type="SMART" id="SM00387">
    <property type="entry name" value="HATPase_c"/>
    <property type="match status" value="1"/>
</dbReference>
<dbReference type="GO" id="GO:0016020">
    <property type="term" value="C:membrane"/>
    <property type="evidence" value="ECO:0007669"/>
    <property type="project" value="InterPro"/>
</dbReference>
<dbReference type="PRINTS" id="PR00344">
    <property type="entry name" value="BCTRLSENSOR"/>
</dbReference>
<organism evidence="5 6">
    <name type="scientific">Variovorax boronicumulans</name>
    <dbReference type="NCBI Taxonomy" id="436515"/>
    <lineage>
        <taxon>Bacteria</taxon>
        <taxon>Pseudomonadati</taxon>
        <taxon>Pseudomonadota</taxon>
        <taxon>Betaproteobacteria</taxon>
        <taxon>Burkholderiales</taxon>
        <taxon>Comamonadaceae</taxon>
        <taxon>Variovorax</taxon>
    </lineage>
</organism>
<feature type="transmembrane region" description="Helical" evidence="3">
    <location>
        <begin position="46"/>
        <end position="68"/>
    </location>
</feature>
<feature type="transmembrane region" description="Helical" evidence="3">
    <location>
        <begin position="120"/>
        <end position="139"/>
    </location>
</feature>
<dbReference type="SUPFAM" id="SSF55874">
    <property type="entry name" value="ATPase domain of HSP90 chaperone/DNA topoisomerase II/histidine kinase"/>
    <property type="match status" value="1"/>
</dbReference>
<reference evidence="5" key="1">
    <citation type="submission" date="2023-07" db="EMBL/GenBank/DDBJ databases">
        <title>Sorghum-associated microbial communities from plants grown in Nebraska, USA.</title>
        <authorList>
            <person name="Schachtman D."/>
        </authorList>
    </citation>
    <scope>NUCLEOTIDE SEQUENCE</scope>
    <source>
        <strain evidence="5">DS3754</strain>
    </source>
</reference>
<dbReference type="InterPro" id="IPR003594">
    <property type="entry name" value="HATPase_dom"/>
</dbReference>
<dbReference type="Gene3D" id="3.30.565.10">
    <property type="entry name" value="Histidine kinase-like ATPase, C-terminal domain"/>
    <property type="match status" value="1"/>
</dbReference>
<keyword evidence="3" id="KW-1133">Transmembrane helix</keyword>
<dbReference type="Pfam" id="PF06580">
    <property type="entry name" value="His_kinase"/>
    <property type="match status" value="1"/>
</dbReference>
<dbReference type="InterPro" id="IPR036890">
    <property type="entry name" value="HATPase_C_sf"/>
</dbReference>
<dbReference type="EMBL" id="JAUSRD010000002">
    <property type="protein sequence ID" value="MDP9891956.1"/>
    <property type="molecule type" value="Genomic_DNA"/>
</dbReference>
<comment type="caution">
    <text evidence="5">The sequence shown here is derived from an EMBL/GenBank/DDBJ whole genome shotgun (WGS) entry which is preliminary data.</text>
</comment>
<sequence length="362" mass="39284">MTPEALPRFRAENFRNMLRHGLITVAFCCLIGSALAISGNGSWESQMVYSLSIGTISWLVIDTGRLILSGSKEVLWPHGLWGYGLVALGVTVGFLAGNAIGDAWVGVPPMEFRNLATRKMTSTIVITLVATIGMCYFFFSLGKSKHMQGQIDLAQRNATEARLKLLETQLEPHMLFNTLANLRVLITADPPRAVAMLDRLNSYLRMTLSGSRALAHPLSAEFDRLGDYLELMSVRMGERLRYTLDLPEDLRDVPVPPLLLQPLVENSIRHGLEPKVEGGEIAVRARRNGDRLVIEVNDTGVGLDAALPSDSEEGGSGFGLEQVRERLATVFGPQSEMRLAAAPAGGTCATLSFPLPAIAAAS</sequence>
<accession>A0AAW8CWF4</accession>
<gene>
    <name evidence="5" type="ORF">J2W31_001059</name>
</gene>
<evidence type="ECO:0000256" key="3">
    <source>
        <dbReference type="SAM" id="Phobius"/>
    </source>
</evidence>